<dbReference type="Gene3D" id="3.40.630.30">
    <property type="match status" value="1"/>
</dbReference>
<dbReference type="PANTHER" id="PTHR43415">
    <property type="entry name" value="SPERMIDINE N(1)-ACETYLTRANSFERASE"/>
    <property type="match status" value="1"/>
</dbReference>
<evidence type="ECO:0000313" key="2">
    <source>
        <dbReference type="EMBL" id="KQL50661.1"/>
    </source>
</evidence>
<dbReference type="InterPro" id="IPR000182">
    <property type="entry name" value="GNAT_dom"/>
</dbReference>
<dbReference type="OrthoDB" id="9795206at2"/>
<dbReference type="CDD" id="cd04301">
    <property type="entry name" value="NAT_SF"/>
    <property type="match status" value="1"/>
</dbReference>
<dbReference type="PROSITE" id="PS51186">
    <property type="entry name" value="GNAT"/>
    <property type="match status" value="1"/>
</dbReference>
<evidence type="ECO:0000313" key="3">
    <source>
        <dbReference type="Proteomes" id="UP000051888"/>
    </source>
</evidence>
<gene>
    <name evidence="2" type="ORF">AN964_23780</name>
</gene>
<comment type="caution">
    <text evidence="2">The sequence shown here is derived from an EMBL/GenBank/DDBJ whole genome shotgun (WGS) entry which is preliminary data.</text>
</comment>
<keyword evidence="3" id="KW-1185">Reference proteome</keyword>
<protein>
    <submittedName>
        <fullName evidence="2">GNAT family acetyltransferase</fullName>
    </submittedName>
</protein>
<dbReference type="InterPro" id="IPR016181">
    <property type="entry name" value="Acyl_CoA_acyltransferase"/>
</dbReference>
<evidence type="ECO:0000259" key="1">
    <source>
        <dbReference type="PROSITE" id="PS51186"/>
    </source>
</evidence>
<name>A0A0Q3WQT0_9BACI</name>
<reference evidence="2 3" key="1">
    <citation type="submission" date="2015-09" db="EMBL/GenBank/DDBJ databases">
        <title>Genome sequencing project for genomic taxonomy and phylogenomics of Bacillus-like bacteria.</title>
        <authorList>
            <person name="Liu B."/>
            <person name="Wang J."/>
            <person name="Zhu Y."/>
            <person name="Liu G."/>
            <person name="Chen Q."/>
            <person name="Chen Z."/>
            <person name="Lan J."/>
            <person name="Che J."/>
            <person name="Ge C."/>
            <person name="Shi H."/>
            <person name="Pan Z."/>
            <person name="Liu X."/>
        </authorList>
    </citation>
    <scope>NUCLEOTIDE SEQUENCE [LARGE SCALE GENOMIC DNA]</scope>
    <source>
        <strain evidence="2 3">LMG 18435</strain>
    </source>
</reference>
<keyword evidence="2" id="KW-0808">Transferase</keyword>
<dbReference type="Proteomes" id="UP000051888">
    <property type="component" value="Unassembled WGS sequence"/>
</dbReference>
<dbReference type="GO" id="GO:0016747">
    <property type="term" value="F:acyltransferase activity, transferring groups other than amino-acyl groups"/>
    <property type="evidence" value="ECO:0007669"/>
    <property type="project" value="InterPro"/>
</dbReference>
<feature type="domain" description="N-acetyltransferase" evidence="1">
    <location>
        <begin position="11"/>
        <end position="174"/>
    </location>
</feature>
<proteinExistence type="predicted"/>
<organism evidence="2 3">
    <name type="scientific">Heyndrickxia shackletonii</name>
    <dbReference type="NCBI Taxonomy" id="157838"/>
    <lineage>
        <taxon>Bacteria</taxon>
        <taxon>Bacillati</taxon>
        <taxon>Bacillota</taxon>
        <taxon>Bacilli</taxon>
        <taxon>Bacillales</taxon>
        <taxon>Bacillaceae</taxon>
        <taxon>Heyndrickxia</taxon>
    </lineage>
</organism>
<dbReference type="AlphaFoldDB" id="A0A0Q3WQT0"/>
<dbReference type="SUPFAM" id="SSF55729">
    <property type="entry name" value="Acyl-CoA N-acyltransferases (Nat)"/>
    <property type="match status" value="1"/>
</dbReference>
<dbReference type="STRING" id="157838.AN964_23780"/>
<dbReference type="PANTHER" id="PTHR43415:SF5">
    <property type="entry name" value="ACETYLTRANSFERASE"/>
    <property type="match status" value="1"/>
</dbReference>
<dbReference type="EMBL" id="LJJC01000015">
    <property type="protein sequence ID" value="KQL50661.1"/>
    <property type="molecule type" value="Genomic_DNA"/>
</dbReference>
<dbReference type="PATRIC" id="fig|157838.3.peg.5229"/>
<dbReference type="RefSeq" id="WP_055742263.1">
    <property type="nucleotide sequence ID" value="NZ_JAAIWL010000002.1"/>
</dbReference>
<dbReference type="Pfam" id="PF13302">
    <property type="entry name" value="Acetyltransf_3"/>
    <property type="match status" value="1"/>
</dbReference>
<sequence length="187" mass="21612">MISSILQGEKVKLNALTEDDLNTILEWYQDPVFLRLFDAIPAGPRSIASLQSWFAELTTTTTNQYVFAIRTIESNQLIGYIELDGILWNQRVTGISIAIGDEKNRGKGYGKEAFELALQFAFHELNLRRVQLTVFSYNQSAIQLYKKLGFTHEGSYREFLDRDGKTYDMLLFGLLKKEWEQNLSRRN</sequence>
<accession>A0A0Q3WQT0</accession>